<evidence type="ECO:0000313" key="1">
    <source>
        <dbReference type="EMBL" id="MBR7830465.1"/>
    </source>
</evidence>
<sequence>MIHEDGQQDQVRGAERLGDGVQGGSAALGALGDLDVYDASVPEVRVLAERCFDCILRSGRERLAIDPAHIRERIATVRAKGGHIVCHNTYPPLSAETGRAAVCRGFFDAYGSENTAFRLAVGFGIVTEVAPPDPALLPPRAVGADRRRGGGQWA</sequence>
<dbReference type="EMBL" id="JAGSOH010000133">
    <property type="protein sequence ID" value="MBR7830465.1"/>
    <property type="molecule type" value="Genomic_DNA"/>
</dbReference>
<reference evidence="1" key="1">
    <citation type="submission" date="2021-04" db="EMBL/GenBank/DDBJ databases">
        <title>Genome based classification of Actinospica acidithermotolerans sp. nov., an actinobacterium isolated from an Indonesian hot spring.</title>
        <authorList>
            <person name="Kusuma A.B."/>
            <person name="Putra K.E."/>
            <person name="Nafisah S."/>
            <person name="Loh J."/>
            <person name="Nouioui I."/>
            <person name="Goodfellow M."/>
        </authorList>
    </citation>
    <scope>NUCLEOTIDE SEQUENCE</scope>
    <source>
        <strain evidence="1">MGRD01-02</strain>
    </source>
</reference>
<comment type="caution">
    <text evidence="1">The sequence shown here is derived from an EMBL/GenBank/DDBJ whole genome shotgun (WGS) entry which is preliminary data.</text>
</comment>
<evidence type="ECO:0000313" key="2">
    <source>
        <dbReference type="Proteomes" id="UP000676325"/>
    </source>
</evidence>
<dbReference type="RefSeq" id="WP_212521591.1">
    <property type="nucleotide sequence ID" value="NZ_JAGSOH010000133.1"/>
</dbReference>
<name>A0A941ECZ0_9ACTN</name>
<gene>
    <name evidence="1" type="ORF">KDK95_29460</name>
</gene>
<accession>A0A941ECZ0</accession>
<dbReference type="Proteomes" id="UP000676325">
    <property type="component" value="Unassembled WGS sequence"/>
</dbReference>
<proteinExistence type="predicted"/>
<dbReference type="AlphaFoldDB" id="A0A941ECZ0"/>
<organism evidence="1 2">
    <name type="scientific">Actinospica acidithermotolerans</name>
    <dbReference type="NCBI Taxonomy" id="2828514"/>
    <lineage>
        <taxon>Bacteria</taxon>
        <taxon>Bacillati</taxon>
        <taxon>Actinomycetota</taxon>
        <taxon>Actinomycetes</taxon>
        <taxon>Catenulisporales</taxon>
        <taxon>Actinospicaceae</taxon>
        <taxon>Actinospica</taxon>
    </lineage>
</organism>
<keyword evidence="2" id="KW-1185">Reference proteome</keyword>
<protein>
    <submittedName>
        <fullName evidence="1">Uncharacterized protein</fullName>
    </submittedName>
</protein>